<dbReference type="HAMAP" id="MF_00156">
    <property type="entry name" value="PanB"/>
    <property type="match status" value="1"/>
</dbReference>
<evidence type="ECO:0000256" key="6">
    <source>
        <dbReference type="RuleBase" id="RU362100"/>
    </source>
</evidence>
<dbReference type="UniPathway" id="UPA00028">
    <property type="reaction ID" value="UER00003"/>
</dbReference>
<evidence type="ECO:0000256" key="4">
    <source>
        <dbReference type="ARBA" id="ARBA00022679"/>
    </source>
</evidence>
<dbReference type="NCBIfam" id="NF001452">
    <property type="entry name" value="PRK00311.1"/>
    <property type="match status" value="1"/>
</dbReference>
<evidence type="ECO:0000256" key="5">
    <source>
        <dbReference type="ARBA" id="ARBA00049172"/>
    </source>
</evidence>
<dbReference type="OrthoDB" id="425211at2759"/>
<dbReference type="SUPFAM" id="SSF51621">
    <property type="entry name" value="Phosphoenolpyruvate/pyruvate domain"/>
    <property type="match status" value="1"/>
</dbReference>
<dbReference type="Gene3D" id="3.20.20.60">
    <property type="entry name" value="Phosphoenolpyruvate-binding domains"/>
    <property type="match status" value="1"/>
</dbReference>
<dbReference type="FunFam" id="3.20.20.60:FF:000003">
    <property type="entry name" value="3-methyl-2-oxobutanoate hydroxymethyltransferase"/>
    <property type="match status" value="1"/>
</dbReference>
<name>A0A397GJW6_9GLOM</name>
<reference evidence="7 8" key="1">
    <citation type="submission" date="2018-08" db="EMBL/GenBank/DDBJ databases">
        <title>Genome and evolution of the arbuscular mycorrhizal fungus Diversispora epigaea (formerly Glomus versiforme) and its bacterial endosymbionts.</title>
        <authorList>
            <person name="Sun X."/>
            <person name="Fei Z."/>
            <person name="Harrison M."/>
        </authorList>
    </citation>
    <scope>NUCLEOTIDE SEQUENCE [LARGE SCALE GENOMIC DNA]</scope>
    <source>
        <strain evidence="7 8">IT104</strain>
    </source>
</reference>
<dbReference type="GO" id="GO:0000287">
    <property type="term" value="F:magnesium ion binding"/>
    <property type="evidence" value="ECO:0007669"/>
    <property type="project" value="TreeGrafter"/>
</dbReference>
<evidence type="ECO:0000256" key="3">
    <source>
        <dbReference type="ARBA" id="ARBA00012618"/>
    </source>
</evidence>
<dbReference type="GO" id="GO:0003864">
    <property type="term" value="F:3-methyl-2-oxobutanoate hydroxymethyltransferase activity"/>
    <property type="evidence" value="ECO:0007669"/>
    <property type="project" value="UniProtKB-EC"/>
</dbReference>
<comment type="pathway">
    <text evidence="1 6">Cofactor biosynthesis; (R)-pantothenate biosynthesis; (R)-pantoate from 3-methyl-2-oxobutanoate: step 1/2.</text>
</comment>
<dbReference type="GO" id="GO:0015940">
    <property type="term" value="P:pantothenate biosynthetic process"/>
    <property type="evidence" value="ECO:0007669"/>
    <property type="project" value="UniProtKB-UniPathway"/>
</dbReference>
<dbReference type="PIRSF" id="PIRSF000388">
    <property type="entry name" value="Pantoate_hydroxy_MeTrfase"/>
    <property type="match status" value="1"/>
</dbReference>
<comment type="similarity">
    <text evidence="2 6">Belongs to the PanB family.</text>
</comment>
<accession>A0A397GJW6</accession>
<protein>
    <recommendedName>
        <fullName evidence="3 6">3-methyl-2-oxobutanoate hydroxymethyltransferase</fullName>
        <ecNumber evidence="3 6">2.1.2.11</ecNumber>
    </recommendedName>
</protein>
<keyword evidence="8" id="KW-1185">Reference proteome</keyword>
<dbReference type="GO" id="GO:0005739">
    <property type="term" value="C:mitochondrion"/>
    <property type="evidence" value="ECO:0007669"/>
    <property type="project" value="TreeGrafter"/>
</dbReference>
<dbReference type="AlphaFoldDB" id="A0A397GJW6"/>
<dbReference type="EC" id="2.1.2.11" evidence="3 6"/>
<dbReference type="CDD" id="cd06557">
    <property type="entry name" value="KPHMT-like"/>
    <property type="match status" value="1"/>
</dbReference>
<dbReference type="NCBIfam" id="TIGR00222">
    <property type="entry name" value="panB"/>
    <property type="match status" value="1"/>
</dbReference>
<dbReference type="InterPro" id="IPR003700">
    <property type="entry name" value="Pantoate_hydroxy_MeTrfase"/>
</dbReference>
<dbReference type="EMBL" id="PQFF01000420">
    <property type="protein sequence ID" value="RHZ51272.1"/>
    <property type="molecule type" value="Genomic_DNA"/>
</dbReference>
<evidence type="ECO:0000313" key="8">
    <source>
        <dbReference type="Proteomes" id="UP000266861"/>
    </source>
</evidence>
<dbReference type="PANTHER" id="PTHR20881">
    <property type="entry name" value="3-METHYL-2-OXOBUTANOATE HYDROXYMETHYLTRANSFERASE"/>
    <property type="match status" value="1"/>
</dbReference>
<keyword evidence="4 6" id="KW-0808">Transferase</keyword>
<comment type="catalytic activity">
    <reaction evidence="5 6">
        <text>(6R)-5,10-methylene-5,6,7,8-tetrahydrofolate + 3-methyl-2-oxobutanoate + H2O = 2-dehydropantoate + (6S)-5,6,7,8-tetrahydrofolate</text>
        <dbReference type="Rhea" id="RHEA:11824"/>
        <dbReference type="ChEBI" id="CHEBI:11561"/>
        <dbReference type="ChEBI" id="CHEBI:11851"/>
        <dbReference type="ChEBI" id="CHEBI:15377"/>
        <dbReference type="ChEBI" id="CHEBI:15636"/>
        <dbReference type="ChEBI" id="CHEBI:57453"/>
        <dbReference type="EC" id="2.1.2.11"/>
    </reaction>
</comment>
<organism evidence="7 8">
    <name type="scientific">Diversispora epigaea</name>
    <dbReference type="NCBI Taxonomy" id="1348612"/>
    <lineage>
        <taxon>Eukaryota</taxon>
        <taxon>Fungi</taxon>
        <taxon>Fungi incertae sedis</taxon>
        <taxon>Mucoromycota</taxon>
        <taxon>Glomeromycotina</taxon>
        <taxon>Glomeromycetes</taxon>
        <taxon>Diversisporales</taxon>
        <taxon>Diversisporaceae</taxon>
        <taxon>Diversispora</taxon>
    </lineage>
</organism>
<dbReference type="Proteomes" id="UP000266861">
    <property type="component" value="Unassembled WGS sequence"/>
</dbReference>
<keyword evidence="6" id="KW-0566">Pantothenate biosynthesis</keyword>
<dbReference type="InterPro" id="IPR040442">
    <property type="entry name" value="Pyrv_kinase-like_dom_sf"/>
</dbReference>
<dbReference type="InterPro" id="IPR015813">
    <property type="entry name" value="Pyrv/PenolPyrv_kinase-like_dom"/>
</dbReference>
<dbReference type="Pfam" id="PF02548">
    <property type="entry name" value="Pantoate_transf"/>
    <property type="match status" value="1"/>
</dbReference>
<evidence type="ECO:0000256" key="2">
    <source>
        <dbReference type="ARBA" id="ARBA00008676"/>
    </source>
</evidence>
<sequence length="300" mass="32940">MLTVKQLNKKITIPYLQNRYKNNEPITVLTASDYPSGLFVEKAGIEICLVGDSLGMVALGHENINPTTVEEMLHHCRAVARGAKSPFLIGDMPFGSYETGPTDALKNAIRFLKEGNMEGIKLEGGAEMTDSIRKITSVGIPVMGHIGLTPQRQSSLGGYRVQGKTAQKALKIMEDALALQESGCFAILLEAMPEPVATTITKKLNIPTIGIGAGNGTSGQVLVQQDMLGIFDRFVPKFCKQYANLDKIIIEAIENYRDEVKSRVFPADENTYPMDEKELNNFFEILKHNDSDNSNKESKG</sequence>
<comment type="caution">
    <text evidence="7">The sequence shown here is derived from an EMBL/GenBank/DDBJ whole genome shotgun (WGS) entry which is preliminary data.</text>
</comment>
<dbReference type="STRING" id="1348612.A0A397GJW6"/>
<proteinExistence type="inferred from homology"/>
<gene>
    <name evidence="7" type="ORF">Glove_481g98</name>
</gene>
<evidence type="ECO:0000313" key="7">
    <source>
        <dbReference type="EMBL" id="RHZ51272.1"/>
    </source>
</evidence>
<comment type="function">
    <text evidence="6">Catalyzes the reversible reaction in which hydroxymethyl group from 5,10-methylenetetrahydrofolate is transferred onto alpha-ketoisovalerate to form ketopantoate.</text>
</comment>
<evidence type="ECO:0000256" key="1">
    <source>
        <dbReference type="ARBA" id="ARBA00005033"/>
    </source>
</evidence>
<dbReference type="PANTHER" id="PTHR20881:SF0">
    <property type="entry name" value="3-METHYL-2-OXOBUTANOATE HYDROXYMETHYLTRANSFERASE"/>
    <property type="match status" value="1"/>
</dbReference>